<evidence type="ECO:0000256" key="7">
    <source>
        <dbReference type="ARBA" id="ARBA00023295"/>
    </source>
</evidence>
<comment type="caution">
    <text evidence="10">The sequence shown here is derived from an EMBL/GenBank/DDBJ whole genome shotgun (WGS) entry which is preliminary data.</text>
</comment>
<dbReference type="PANTHER" id="PTHR36447">
    <property type="entry name" value="BETA-GALACTOSIDASE GANA"/>
    <property type="match status" value="1"/>
</dbReference>
<dbReference type="InterPro" id="IPR017853">
    <property type="entry name" value="GH"/>
</dbReference>
<dbReference type="GO" id="GO:0009341">
    <property type="term" value="C:beta-galactosidase complex"/>
    <property type="evidence" value="ECO:0007669"/>
    <property type="project" value="InterPro"/>
</dbReference>
<dbReference type="InterPro" id="IPR013529">
    <property type="entry name" value="Glyco_hydro_42_N"/>
</dbReference>
<dbReference type="SUPFAM" id="SSF52317">
    <property type="entry name" value="Class I glutamine amidotransferase-like"/>
    <property type="match status" value="1"/>
</dbReference>
<dbReference type="Gene3D" id="3.20.20.80">
    <property type="entry name" value="Glycosidases"/>
    <property type="match status" value="1"/>
</dbReference>
<dbReference type="GO" id="GO:0005975">
    <property type="term" value="P:carbohydrate metabolic process"/>
    <property type="evidence" value="ECO:0007669"/>
    <property type="project" value="InterPro"/>
</dbReference>
<dbReference type="PANTHER" id="PTHR36447:SF2">
    <property type="entry name" value="BETA-GALACTOSIDASE YESZ"/>
    <property type="match status" value="1"/>
</dbReference>
<evidence type="ECO:0000256" key="6">
    <source>
        <dbReference type="ARBA" id="ARBA00022833"/>
    </source>
</evidence>
<dbReference type="Proteomes" id="UP000438106">
    <property type="component" value="Unassembled WGS sequence"/>
</dbReference>
<dbReference type="InterPro" id="IPR013738">
    <property type="entry name" value="Beta_galactosidase_Trimer"/>
</dbReference>
<sequence length="705" mass="78310">MPLDKLPQTPFGAVYFRKSNPPREDWDRDYGVASEDGLNVFRHWFMWSAIERKPGQYDWEDYDRQMDLAAKSGMKTIIAELTHTVPDWAYRKFAHARQIRSDGRPLEASMGVSAAVGGFAHNGGGAGSLTMNCPEVKEAAGAFLTALATRYKGHPGLLGYDVWNEVNYSADVDFSDYMQADFRLWLKEKYGDLESLAEAWYRYSYADWDDIEAPREVAAYPQNLDWLEFKRDNYYGQMQWRIDTIRSVDQDCLIAAHGVGGAIPNMASNGADDWLAASKVELYGLTWVPGRRGFKPWQNFFGPDLTRAAARGKKWWHAERPGGPLWMQPQVLGRDKDDARVMEPEDIRLLTMTSFAAGATGVLNLRYRPLLDGPLFGAFGSYGMDGSRTKRSDMASTIAKWSNAPEQQDLFSARPVKGDIGILVIPEAQAWDYLLNHKHCPETYRQAMWGAYRGFFDNGVQADWVHVDDIADYDVLYAPYPISMTSQTAKALADWVAAGGTLISEATPGYFGDRGKVGTVQPNNGLDAVFGAREAEVEFMPDIGDRITFSFAGVTVRGGGFLQSYVPTSGRVLGNFSDGRAAIVENSFGSGRSLLVGTHPGVGYFTKSEAGNLSYFAEVLGWAGRAQRVKLSDNRLQARLHQDENGRKVLWLLNPTRQALPVSVLVDGRQFSPGRIYWGQPSEAGLGGQISLPPRDCIIASCSQM</sequence>
<keyword evidence="11" id="KW-1185">Reference proteome</keyword>
<dbReference type="InterPro" id="IPR003476">
    <property type="entry name" value="Glyco_hydro_42"/>
</dbReference>
<dbReference type="Pfam" id="PF08532">
    <property type="entry name" value="Glyco_hydro_42M"/>
    <property type="match status" value="1"/>
</dbReference>
<dbReference type="EMBL" id="WQRF01000001">
    <property type="protein sequence ID" value="MVS97867.1"/>
    <property type="molecule type" value="Genomic_DNA"/>
</dbReference>
<protein>
    <recommendedName>
        <fullName evidence="3">beta-galactosidase</fullName>
        <ecNumber evidence="3">3.2.1.23</ecNumber>
    </recommendedName>
</protein>
<dbReference type="GO" id="GO:0046872">
    <property type="term" value="F:metal ion binding"/>
    <property type="evidence" value="ECO:0007669"/>
    <property type="project" value="UniProtKB-KW"/>
</dbReference>
<gene>
    <name evidence="10" type="ORF">GO014_02320</name>
</gene>
<evidence type="ECO:0000256" key="3">
    <source>
        <dbReference type="ARBA" id="ARBA00012756"/>
    </source>
</evidence>
<keyword evidence="6" id="KW-0862">Zinc</keyword>
<feature type="domain" description="Beta-galactosidase trimerisation" evidence="9">
    <location>
        <begin position="442"/>
        <end position="601"/>
    </location>
</feature>
<evidence type="ECO:0000259" key="9">
    <source>
        <dbReference type="Pfam" id="PF08532"/>
    </source>
</evidence>
<dbReference type="SUPFAM" id="SSF51445">
    <property type="entry name" value="(Trans)glycosidases"/>
    <property type="match status" value="1"/>
</dbReference>
<feature type="domain" description="Glycoside hydrolase family 42 N-terminal" evidence="8">
    <location>
        <begin position="22"/>
        <end position="368"/>
    </location>
</feature>
<comment type="catalytic activity">
    <reaction evidence="1">
        <text>Hydrolysis of terminal non-reducing beta-D-galactose residues in beta-D-galactosides.</text>
        <dbReference type="EC" id="3.2.1.23"/>
    </reaction>
</comment>
<dbReference type="Pfam" id="PF02449">
    <property type="entry name" value="Glyco_hydro_42"/>
    <property type="match status" value="1"/>
</dbReference>
<dbReference type="InterPro" id="IPR029062">
    <property type="entry name" value="Class_I_gatase-like"/>
</dbReference>
<name>A0A7X3K203_9HYPH</name>
<dbReference type="GO" id="GO:0004565">
    <property type="term" value="F:beta-galactosidase activity"/>
    <property type="evidence" value="ECO:0007669"/>
    <property type="project" value="UniProtKB-EC"/>
</dbReference>
<comment type="similarity">
    <text evidence="2">Belongs to the glycosyl hydrolase 42 family.</text>
</comment>
<dbReference type="CDD" id="cd03143">
    <property type="entry name" value="A4_beta-galactosidase_middle_domain"/>
    <property type="match status" value="1"/>
</dbReference>
<evidence type="ECO:0000256" key="5">
    <source>
        <dbReference type="ARBA" id="ARBA00022801"/>
    </source>
</evidence>
<keyword evidence="7" id="KW-0326">Glycosidase</keyword>
<accession>A0A7X3K203</accession>
<evidence type="ECO:0000259" key="8">
    <source>
        <dbReference type="Pfam" id="PF02449"/>
    </source>
</evidence>
<proteinExistence type="inferred from homology"/>
<keyword evidence="5" id="KW-0378">Hydrolase</keyword>
<reference evidence="10 11" key="1">
    <citation type="submission" date="2019-12" db="EMBL/GenBank/DDBJ databases">
        <title>Devosia maris sp. nov., isolated from the deep seawater.</title>
        <authorList>
            <person name="Liu Y."/>
        </authorList>
    </citation>
    <scope>NUCLEOTIDE SEQUENCE [LARGE SCALE GENOMIC DNA]</scope>
    <source>
        <strain evidence="10 11">L53-10-65</strain>
    </source>
</reference>
<dbReference type="RefSeq" id="WP_157288960.1">
    <property type="nucleotide sequence ID" value="NZ_WQRF01000001.1"/>
</dbReference>
<evidence type="ECO:0000256" key="4">
    <source>
        <dbReference type="ARBA" id="ARBA00022723"/>
    </source>
</evidence>
<keyword evidence="4" id="KW-0479">Metal-binding</keyword>
<dbReference type="AlphaFoldDB" id="A0A7X3K203"/>
<evidence type="ECO:0000256" key="1">
    <source>
        <dbReference type="ARBA" id="ARBA00001412"/>
    </source>
</evidence>
<organism evidence="10 11">
    <name type="scientific">Devosia marina</name>
    <dbReference type="NCBI Taxonomy" id="2683198"/>
    <lineage>
        <taxon>Bacteria</taxon>
        <taxon>Pseudomonadati</taxon>
        <taxon>Pseudomonadota</taxon>
        <taxon>Alphaproteobacteria</taxon>
        <taxon>Hyphomicrobiales</taxon>
        <taxon>Devosiaceae</taxon>
        <taxon>Devosia</taxon>
    </lineage>
</organism>
<evidence type="ECO:0000256" key="2">
    <source>
        <dbReference type="ARBA" id="ARBA00005940"/>
    </source>
</evidence>
<evidence type="ECO:0000313" key="10">
    <source>
        <dbReference type="EMBL" id="MVS97867.1"/>
    </source>
</evidence>
<dbReference type="EC" id="3.2.1.23" evidence="3"/>
<evidence type="ECO:0000313" key="11">
    <source>
        <dbReference type="Proteomes" id="UP000438106"/>
    </source>
</evidence>
<dbReference type="Gene3D" id="3.40.50.880">
    <property type="match status" value="1"/>
</dbReference>